<dbReference type="EMBL" id="JAAIWM010000002">
    <property type="protein sequence ID" value="NEY71477.1"/>
    <property type="molecule type" value="Genomic_DNA"/>
</dbReference>
<dbReference type="Pfam" id="PF00753">
    <property type="entry name" value="Lactamase_B"/>
    <property type="match status" value="1"/>
</dbReference>
<evidence type="ECO:0000259" key="1">
    <source>
        <dbReference type="SMART" id="SM00849"/>
    </source>
</evidence>
<evidence type="ECO:0000313" key="2">
    <source>
        <dbReference type="EMBL" id="NEY71477.1"/>
    </source>
</evidence>
<dbReference type="PANTHER" id="PTHR23131">
    <property type="entry name" value="ENDORIBONUCLEASE LACTB2"/>
    <property type="match status" value="1"/>
</dbReference>
<keyword evidence="3" id="KW-1185">Reference proteome</keyword>
<name>A0A6M0Q515_9BACI</name>
<sequence length="322" mass="36699">MQEVLASPCEIHCISLPTPFPVGDVNVHLVKSEKLTLVDAGVKTIEAWNHFKNELAKLGYTPEDIDQVVITHHHPDHVGMLDYLSPELPVYGHRFNQPWITKNSSFFEHHDQFFYDLFSKLGVDGIILQKMNKLRKTLAYSCERSLSYEVKEGDTIPGLPGWTVLETPGHAQSHIALYHEGSRVLLGGDLLLGHISSNPLLEPPMDGEERPKTLLQYNESLRIIRDLQVKKVYPGHGNVIENASALITERLHKQEKRAEIVVDMLKEEPLTALQVCQKLFPLVYKKELVLTLSETLGQLDYLMEDDYIKMETVDGQWVFKTR</sequence>
<dbReference type="RefSeq" id="WP_163178928.1">
    <property type="nucleotide sequence ID" value="NZ_JAAIWM010000002.1"/>
</dbReference>
<accession>A0A6M0Q515</accession>
<reference evidence="2 3" key="1">
    <citation type="submission" date="2020-02" db="EMBL/GenBank/DDBJ databases">
        <title>Bacillus aquiflavi sp. nov., isolated from yellow water of strong flavor Chinese baijiu in Yibin region of China.</title>
        <authorList>
            <person name="Xie J."/>
        </authorList>
    </citation>
    <scope>NUCLEOTIDE SEQUENCE [LARGE SCALE GENOMIC DNA]</scope>
    <source>
        <strain evidence="2 3">SA4</strain>
    </source>
</reference>
<comment type="caution">
    <text evidence="2">The sequence shown here is derived from an EMBL/GenBank/DDBJ whole genome shotgun (WGS) entry which is preliminary data.</text>
</comment>
<gene>
    <name evidence="2" type="ORF">G4D63_06935</name>
</gene>
<dbReference type="SMART" id="SM00849">
    <property type="entry name" value="Lactamase_B"/>
    <property type="match status" value="1"/>
</dbReference>
<dbReference type="Gene3D" id="3.60.15.10">
    <property type="entry name" value="Ribonuclease Z/Hydroxyacylglutathione hydrolase-like"/>
    <property type="match status" value="1"/>
</dbReference>
<evidence type="ECO:0000313" key="3">
    <source>
        <dbReference type="Proteomes" id="UP000481043"/>
    </source>
</evidence>
<proteinExistence type="predicted"/>
<protein>
    <submittedName>
        <fullName evidence="2">MBL fold metallo-hydrolase</fullName>
    </submittedName>
</protein>
<dbReference type="InterPro" id="IPR050662">
    <property type="entry name" value="Sec-metab_biosynth-thioest"/>
</dbReference>
<dbReference type="AlphaFoldDB" id="A0A6M0Q515"/>
<dbReference type="SUPFAM" id="SSF56281">
    <property type="entry name" value="Metallo-hydrolase/oxidoreductase"/>
    <property type="match status" value="1"/>
</dbReference>
<feature type="domain" description="Metallo-beta-lactamase" evidence="1">
    <location>
        <begin position="24"/>
        <end position="236"/>
    </location>
</feature>
<dbReference type="Proteomes" id="UP000481043">
    <property type="component" value="Unassembled WGS sequence"/>
</dbReference>
<dbReference type="InterPro" id="IPR001279">
    <property type="entry name" value="Metallo-B-lactamas"/>
</dbReference>
<organism evidence="2 3">
    <name type="scientific">Bacillus mesophilus</name>
    <dbReference type="NCBI Taxonomy" id="1808955"/>
    <lineage>
        <taxon>Bacteria</taxon>
        <taxon>Bacillati</taxon>
        <taxon>Bacillota</taxon>
        <taxon>Bacilli</taxon>
        <taxon>Bacillales</taxon>
        <taxon>Bacillaceae</taxon>
        <taxon>Bacillus</taxon>
    </lineage>
</organism>
<keyword evidence="2" id="KW-0378">Hydrolase</keyword>
<dbReference type="InterPro" id="IPR036866">
    <property type="entry name" value="RibonucZ/Hydroxyglut_hydro"/>
</dbReference>
<dbReference type="PANTHER" id="PTHR23131:SF4">
    <property type="entry name" value="METALLO-BETA-LACTAMASE SUPERFAMILY POTEIN"/>
    <property type="match status" value="1"/>
</dbReference>
<dbReference type="GO" id="GO:0016787">
    <property type="term" value="F:hydrolase activity"/>
    <property type="evidence" value="ECO:0007669"/>
    <property type="project" value="UniProtKB-KW"/>
</dbReference>